<protein>
    <submittedName>
        <fullName evidence="2">T9SS type A sorting domain-containing protein</fullName>
    </submittedName>
</protein>
<accession>A0ABW7NAS5</accession>
<dbReference type="RefSeq" id="WP_395417801.1">
    <property type="nucleotide sequence ID" value="NZ_JBIPKE010000017.1"/>
</dbReference>
<dbReference type="Proteomes" id="UP001610063">
    <property type="component" value="Unassembled WGS sequence"/>
</dbReference>
<evidence type="ECO:0000259" key="1">
    <source>
        <dbReference type="Pfam" id="PF18962"/>
    </source>
</evidence>
<feature type="domain" description="Secretion system C-terminal sorting" evidence="1">
    <location>
        <begin position="2001"/>
        <end position="2074"/>
    </location>
</feature>
<dbReference type="EMBL" id="JBIPKE010000017">
    <property type="protein sequence ID" value="MFH6984457.1"/>
    <property type="molecule type" value="Genomic_DNA"/>
</dbReference>
<proteinExistence type="predicted"/>
<comment type="caution">
    <text evidence="2">The sequence shown here is derived from an EMBL/GenBank/DDBJ whole genome shotgun (WGS) entry which is preliminary data.</text>
</comment>
<keyword evidence="3" id="KW-1185">Reference proteome</keyword>
<dbReference type="NCBIfam" id="TIGR04183">
    <property type="entry name" value="Por_Secre_tail"/>
    <property type="match status" value="1"/>
</dbReference>
<reference evidence="2 3" key="1">
    <citation type="journal article" date="2013" name="Int. J. Syst. Evol. Microbiol.">
        <title>Marinoscillum luteum sp. nov., isolated from marine sediment.</title>
        <authorList>
            <person name="Cha I.T."/>
            <person name="Park S.J."/>
            <person name="Kim S.J."/>
            <person name="Kim J.G."/>
            <person name="Jung M.Y."/>
            <person name="Shin K.S."/>
            <person name="Kwon K.K."/>
            <person name="Yang S.H."/>
            <person name="Seo Y.S."/>
            <person name="Rhee S.K."/>
        </authorList>
    </citation>
    <scope>NUCLEOTIDE SEQUENCE [LARGE SCALE GENOMIC DNA]</scope>
    <source>
        <strain evidence="2 3">KCTC 23939</strain>
    </source>
</reference>
<sequence>MRFSFHYPVQYFTLVTLCLIPFLGLSQSTSWTGLTDTKWRTSTNWTNGVPDETTDVIIGDANFIGLNQPTVAKGKGTGACKSLTVGNGMKTCTLTIKDGFDISGNLIIGANGTIEDDGGRLSIVGDWTNSGSYTATGSNRRIYFAGTTQTIGGTTVTNFEKLYINAGSSVTLAQNMINSSFIDLSGTFNPTENYTVSGTGSINIRAGGTLKVMASTFGTNYTHSGGTDPSKSTSLIDYASSSVNQTIDNSISYRILQISGGMTKTLSGNTTIQNDLLINGGTLDVSTFSADRNSAGGSLVIAGGASLKIGGTNTFPANYGSHTLATTSTVEYYGANQTVTSEAYGNLTLSSSSGSVVKTLPGTTLNIAGNFTASASAGTLGFTALNTMTIAGNVSLSASSTFEGSTFTHSLSGNWTNNGTFNGCGGTLNFNGASATMSGSGTNNFGNLVINGSGTVLHQNSSLSLCGNFSTVNGGSFVHTAGGTGNITTTGTSKTISGSNITLNNLIISTGSISTTSTLTLAGDLTVNGPLSASAGNITFSGTGKTISGSSTIQLAGVEVTGSLSTARDLLISSNLTVPGSFTATAGQVTFNGTSTFSGTANIYDLLITTTGSLEMGSNSVLGIAGTTTLDAGGTFDAATNVPNTIEYNGSIAQSTVFPTFHNLILSGGNTKTPSSALTINGDFTLGGSTTFEAGAFTHSIGGNWTNNGTFTANTSTITLNGSNDSQLTGATTFNDLTVNKTNNSVITLNNSINAVNLTMTSGDILTGANSVTLTGNRTGAGLVTGTITRNLTYATSTDYAFEGPHSFINFSSITGSITSITMTSTIGPNSTFASAASINRTYDISVTGSTTYNATLSLHYEQAELNGNVEGAMTFWNDGGTATWVDATNLNTTFDNTDNWVAKSGLTDLLNKWTISEGLVIYSWDGSVDTSWSTADNWTPSGIPGIQDVVHIGDLIFTNQPTISTSENIKKIYFNSTTPGTLTMAAGGTLIVQGNIDGIWSIDANHTINVGAQTLTTLSDIVLSNGIANREIDLNISTGTVNISGSLTQSEANITFTDAGNINIDGDFNYVSGTFTPGTSTVTFSGSGFQEMGGVTYNDLVIDKPSGTATISTAVTVNNNLTLTDASHLDLEGTLSVLGNIDIGVGTILNVPASSTINLGGNWVLSGSFVPGSGTVNFNGSGAQSVVATTFNDLSVNKASGTLTLLDDLIINGDVSIQNGTVEVSTYDVSRSTEGGTVSLGAGASARFGGTSLQINNFSNLITDPTSTIEFYTTSSRIIPPVSYGNLTITGGGSNAKIMVGPTSVSGTLTVSSGSTLTAPSTTLTLGGDFVMDGTFNASGGTLILNGTGNTIDGDITYDDIVVNGSYDLASGSATINGNLEVSSTGDFDAGVIPIVSYGDFTNSGIVISDGTVTFAGTQTQTLRLLSAITSSSTGIINFNGSFPQVFNSTSSPQFATVNINNTAPIVASQPWTVVVEMNVAAAASWDGGPLDHTFYGNFTNNGTVSSDGKLTFNPSSPVNINLGTNFTTTKEVEFGGTGLITLTDSNPMFESVTVSNSHAAGLSPLTNWTIAQDLLIKSGAQLNGGTLSHAVSGSWTNNGTFNGETSTVTFDSSGGTDAINGSGANNFNNLIFATGTTMDVLADVNITADFTNNGTLVSLIDQLVKFEGSGASILGGTATTIFDGLEIDKSANDVQMTVDAEIAGDLILTNGPLNLNGNTLSVSNTLSTAVSRTNGYVLSENTSFSSVMAWTISNNVATYNFPFGNASGDYIPFVFDLNSGDAGVVSLATYPTSSGNLPLPPGVDHVNTDGGTDNSENTVDRFYLINLTGATSPNADITFNASAAEVGTISDLLAQRWNGDWEAPKAGQTSGATSVTVPGVTEFSPWAISGNSVPLPVELISFKGQQQGSNAILEWATATERDNDYFEVLKSSDGQSFTPIAKVQGTGNSSTLQEYSLVDQSPTPGVSYYQLRQVDYDGAFALSPIISVRITNDQWDFNIFPNPATDFIHLVSNTSYAHDIMLVIYNQQGQVMMEKVVSEVSANHILKLDIQGFPSGLYIMKMLSPDFDKTLKVYIR</sequence>
<evidence type="ECO:0000313" key="2">
    <source>
        <dbReference type="EMBL" id="MFH6984457.1"/>
    </source>
</evidence>
<name>A0ABW7NAS5_9BACT</name>
<dbReference type="InterPro" id="IPR026444">
    <property type="entry name" value="Secre_tail"/>
</dbReference>
<dbReference type="Pfam" id="PF18962">
    <property type="entry name" value="Por_Secre_tail"/>
    <property type="match status" value="1"/>
</dbReference>
<gene>
    <name evidence="2" type="ORF">ACHKAR_13470</name>
</gene>
<evidence type="ECO:0000313" key="3">
    <source>
        <dbReference type="Proteomes" id="UP001610063"/>
    </source>
</evidence>
<organism evidence="2 3">
    <name type="scientific">Marinoscillum luteum</name>
    <dbReference type="NCBI Taxonomy" id="861051"/>
    <lineage>
        <taxon>Bacteria</taxon>
        <taxon>Pseudomonadati</taxon>
        <taxon>Bacteroidota</taxon>
        <taxon>Cytophagia</taxon>
        <taxon>Cytophagales</taxon>
        <taxon>Reichenbachiellaceae</taxon>
        <taxon>Marinoscillum</taxon>
    </lineage>
</organism>